<organism evidence="10 11">
    <name type="scientific">Lophiostoma macrostomum CBS 122681</name>
    <dbReference type="NCBI Taxonomy" id="1314788"/>
    <lineage>
        <taxon>Eukaryota</taxon>
        <taxon>Fungi</taxon>
        <taxon>Dikarya</taxon>
        <taxon>Ascomycota</taxon>
        <taxon>Pezizomycotina</taxon>
        <taxon>Dothideomycetes</taxon>
        <taxon>Pleosporomycetidae</taxon>
        <taxon>Pleosporales</taxon>
        <taxon>Lophiostomataceae</taxon>
        <taxon>Lophiostoma</taxon>
    </lineage>
</organism>
<dbReference type="EMBL" id="MU004294">
    <property type="protein sequence ID" value="KAF2661337.1"/>
    <property type="molecule type" value="Genomic_DNA"/>
</dbReference>
<dbReference type="Gene3D" id="1.20.120.1750">
    <property type="match status" value="1"/>
</dbReference>
<keyword evidence="11" id="KW-1185">Reference proteome</keyword>
<dbReference type="AlphaFoldDB" id="A0A6A6TQ80"/>
<keyword evidence="3" id="KW-0479">Metal-binding</keyword>
<evidence type="ECO:0000313" key="11">
    <source>
        <dbReference type="Proteomes" id="UP000799324"/>
    </source>
</evidence>
<keyword evidence="7" id="KW-0862">Zinc</keyword>
<dbReference type="InterPro" id="IPR047545">
    <property type="entry name" value="BRcat_RBR_RNF216"/>
</dbReference>
<dbReference type="CDD" id="cd20339">
    <property type="entry name" value="BRcat_RBR_RNF216"/>
    <property type="match status" value="1"/>
</dbReference>
<keyword evidence="6" id="KW-0833">Ubl conjugation pathway</keyword>
<sequence length="591" mass="67186">MILDVLPEIAINHVLELINEQKVYTTAACERLITRLLDEGSYPKERDELHRKRKRGRSSDSHDEVNNVDSTNVPGYFQDALNLLKEEFLNLSARQVKDTLNEHKTLAAAYAQLDMFLENYDKNPKRKYEKLQGPRAKRWIEAELAAKGSNLPKELERARRTRQQVADQRFTEAEAKRAEEANYRRAQITGELQECQCCFDEFPLNRMVTCSGETLHFICRDCTKNYVEVEIGSGRCQPACFADTACRGTFTRRQLQECLDNKTFERLEHMQQQDELRKAGLDFLEECPFCDYKADYPPVEVNKEFNCLSPKCGKTSCRLCHKETHIPRSCEEVKKDEGISVRHRLEEAKSEALIRKCNSCKNPFIKEHGCNKMTCTKCGNTQCYCCSSNVTNYNHFGNGKCPLHDNQEARHEQDVDKAEAEALAKIRAEHPEIAEDDLKIKMSDSVKRAEEVRRRQAQQFDVEFPYHMDGEQLRPGRPLGPLAGVNLAGGLGGAVQFGHYPIPHHPMPHIQPAPAPVNHPAPQRLFGVLPRAAPQPRAVPQAGYQNQNPGANEQLHGWGVPWPFDGLFGMPGHAPDPPQFPDPPARPARNR</sequence>
<dbReference type="InterPro" id="IPR044066">
    <property type="entry name" value="TRIAD_supradom"/>
</dbReference>
<evidence type="ECO:0000256" key="3">
    <source>
        <dbReference type="ARBA" id="ARBA00022723"/>
    </source>
</evidence>
<evidence type="ECO:0000256" key="4">
    <source>
        <dbReference type="ARBA" id="ARBA00022737"/>
    </source>
</evidence>
<dbReference type="InterPro" id="IPR051628">
    <property type="entry name" value="LUBAC_E3_Ligases"/>
</dbReference>
<evidence type="ECO:0000256" key="6">
    <source>
        <dbReference type="ARBA" id="ARBA00022786"/>
    </source>
</evidence>
<dbReference type="GO" id="GO:0016740">
    <property type="term" value="F:transferase activity"/>
    <property type="evidence" value="ECO:0007669"/>
    <property type="project" value="UniProtKB-KW"/>
</dbReference>
<dbReference type="Pfam" id="PF26200">
    <property type="entry name" value="Rcat_RNF216"/>
    <property type="match status" value="1"/>
</dbReference>
<evidence type="ECO:0000256" key="2">
    <source>
        <dbReference type="ARBA" id="ARBA00022679"/>
    </source>
</evidence>
<dbReference type="PANTHER" id="PTHR22770:SF47">
    <property type="entry name" value="E3 UBIQUITIN-PROTEIN LIGASE RNF216"/>
    <property type="match status" value="1"/>
</dbReference>
<evidence type="ECO:0000259" key="9">
    <source>
        <dbReference type="PROSITE" id="PS51873"/>
    </source>
</evidence>
<dbReference type="InterPro" id="IPR013083">
    <property type="entry name" value="Znf_RING/FYVE/PHD"/>
</dbReference>
<comment type="pathway">
    <text evidence="1">Protein modification; protein ubiquitination.</text>
</comment>
<feature type="region of interest" description="Disordered" evidence="8">
    <location>
        <begin position="567"/>
        <end position="591"/>
    </location>
</feature>
<dbReference type="InterPro" id="IPR047546">
    <property type="entry name" value="Rcat_RBR_RNF216"/>
</dbReference>
<evidence type="ECO:0000256" key="7">
    <source>
        <dbReference type="ARBA" id="ARBA00022833"/>
    </source>
</evidence>
<gene>
    <name evidence="10" type="ORF">K491DRAFT_449808</name>
</gene>
<feature type="region of interest" description="Disordered" evidence="8">
    <location>
        <begin position="45"/>
        <end position="71"/>
    </location>
</feature>
<dbReference type="GO" id="GO:0008270">
    <property type="term" value="F:zinc ion binding"/>
    <property type="evidence" value="ECO:0007669"/>
    <property type="project" value="UniProtKB-KW"/>
</dbReference>
<keyword evidence="2" id="KW-0808">Transferase</keyword>
<dbReference type="PANTHER" id="PTHR22770">
    <property type="entry name" value="UBIQUITIN CONJUGATING ENZYME 7 INTERACTING PROTEIN-RELATED"/>
    <property type="match status" value="1"/>
</dbReference>
<proteinExistence type="predicted"/>
<keyword evidence="5" id="KW-0863">Zinc-finger</keyword>
<dbReference type="CDD" id="cd20353">
    <property type="entry name" value="Rcat_RBR_RNF216"/>
    <property type="match status" value="1"/>
</dbReference>
<name>A0A6A6TQ80_9PLEO</name>
<evidence type="ECO:0000256" key="1">
    <source>
        <dbReference type="ARBA" id="ARBA00004906"/>
    </source>
</evidence>
<protein>
    <recommendedName>
        <fullName evidence="9">RING-type domain-containing protein</fullName>
    </recommendedName>
</protein>
<reference evidence="10" key="1">
    <citation type="journal article" date="2020" name="Stud. Mycol.">
        <title>101 Dothideomycetes genomes: a test case for predicting lifestyles and emergence of pathogens.</title>
        <authorList>
            <person name="Haridas S."/>
            <person name="Albert R."/>
            <person name="Binder M."/>
            <person name="Bloem J."/>
            <person name="Labutti K."/>
            <person name="Salamov A."/>
            <person name="Andreopoulos B."/>
            <person name="Baker S."/>
            <person name="Barry K."/>
            <person name="Bills G."/>
            <person name="Bluhm B."/>
            <person name="Cannon C."/>
            <person name="Castanera R."/>
            <person name="Culley D."/>
            <person name="Daum C."/>
            <person name="Ezra D."/>
            <person name="Gonzalez J."/>
            <person name="Henrissat B."/>
            <person name="Kuo A."/>
            <person name="Liang C."/>
            <person name="Lipzen A."/>
            <person name="Lutzoni F."/>
            <person name="Magnuson J."/>
            <person name="Mondo S."/>
            <person name="Nolan M."/>
            <person name="Ohm R."/>
            <person name="Pangilinan J."/>
            <person name="Park H.-J."/>
            <person name="Ramirez L."/>
            <person name="Alfaro M."/>
            <person name="Sun H."/>
            <person name="Tritt A."/>
            <person name="Yoshinaga Y."/>
            <person name="Zwiers L.-H."/>
            <person name="Turgeon B."/>
            <person name="Goodwin S."/>
            <person name="Spatafora J."/>
            <person name="Crous P."/>
            <person name="Grigoriev I."/>
        </authorList>
    </citation>
    <scope>NUCLEOTIDE SEQUENCE</scope>
    <source>
        <strain evidence="10">CBS 122681</strain>
    </source>
</reference>
<evidence type="ECO:0000313" key="10">
    <source>
        <dbReference type="EMBL" id="KAF2661337.1"/>
    </source>
</evidence>
<feature type="compositionally biased region" description="Pro residues" evidence="8">
    <location>
        <begin position="574"/>
        <end position="591"/>
    </location>
</feature>
<dbReference type="Gene3D" id="3.30.40.10">
    <property type="entry name" value="Zinc/RING finger domain, C3HC4 (zinc finger)"/>
    <property type="match status" value="1"/>
</dbReference>
<evidence type="ECO:0000256" key="5">
    <source>
        <dbReference type="ARBA" id="ARBA00022771"/>
    </source>
</evidence>
<evidence type="ECO:0000256" key="8">
    <source>
        <dbReference type="SAM" id="MobiDB-lite"/>
    </source>
</evidence>
<dbReference type="SUPFAM" id="SSF57850">
    <property type="entry name" value="RING/U-box"/>
    <property type="match status" value="1"/>
</dbReference>
<dbReference type="OrthoDB" id="10009520at2759"/>
<dbReference type="PROSITE" id="PS51873">
    <property type="entry name" value="TRIAD"/>
    <property type="match status" value="1"/>
</dbReference>
<keyword evidence="4" id="KW-0677">Repeat</keyword>
<feature type="domain" description="RING-type" evidence="9">
    <location>
        <begin position="191"/>
        <end position="407"/>
    </location>
</feature>
<dbReference type="Proteomes" id="UP000799324">
    <property type="component" value="Unassembled WGS sequence"/>
</dbReference>
<accession>A0A6A6TQ80</accession>